<dbReference type="SUPFAM" id="SSF53271">
    <property type="entry name" value="PRTase-like"/>
    <property type="match status" value="1"/>
</dbReference>
<dbReference type="Gene3D" id="3.40.50.2020">
    <property type="match status" value="1"/>
</dbReference>
<feature type="non-terminal residue" evidence="1">
    <location>
        <position position="1"/>
    </location>
</feature>
<gene>
    <name evidence="1" type="ORF">S01H1_72005</name>
</gene>
<dbReference type="EMBL" id="BARS01047988">
    <property type="protein sequence ID" value="GAG31644.1"/>
    <property type="molecule type" value="Genomic_DNA"/>
</dbReference>
<name>X0WKZ7_9ZZZZ</name>
<dbReference type="AlphaFoldDB" id="X0WKZ7"/>
<dbReference type="Gene3D" id="3.60.20.10">
    <property type="entry name" value="Glutamine Phosphoribosylpyrophosphate, subunit 1, domain 1"/>
    <property type="match status" value="1"/>
</dbReference>
<evidence type="ECO:0008006" key="2">
    <source>
        <dbReference type="Google" id="ProtNLM"/>
    </source>
</evidence>
<sequence length="53" mass="6040">QFLNVDSLGYFSLEGLMDSVENGKTHFCTACFSGKYPIPLKEDFSKDQYKPDK</sequence>
<accession>X0WKZ7</accession>
<proteinExistence type="predicted"/>
<reference evidence="1" key="1">
    <citation type="journal article" date="2014" name="Front. Microbiol.">
        <title>High frequency of phylogenetically diverse reductive dehalogenase-homologous genes in deep subseafloor sedimentary metagenomes.</title>
        <authorList>
            <person name="Kawai M."/>
            <person name="Futagami T."/>
            <person name="Toyoda A."/>
            <person name="Takaki Y."/>
            <person name="Nishi S."/>
            <person name="Hori S."/>
            <person name="Arai W."/>
            <person name="Tsubouchi T."/>
            <person name="Morono Y."/>
            <person name="Uchiyama I."/>
            <person name="Ito T."/>
            <person name="Fujiyama A."/>
            <person name="Inagaki F."/>
            <person name="Takami H."/>
        </authorList>
    </citation>
    <scope>NUCLEOTIDE SEQUENCE</scope>
    <source>
        <strain evidence="1">Expedition CK06-06</strain>
    </source>
</reference>
<dbReference type="InterPro" id="IPR029055">
    <property type="entry name" value="Ntn_hydrolases_N"/>
</dbReference>
<protein>
    <recommendedName>
        <fullName evidence="2">Amidophosphoribosyltransferase</fullName>
    </recommendedName>
</protein>
<organism evidence="1">
    <name type="scientific">marine sediment metagenome</name>
    <dbReference type="NCBI Taxonomy" id="412755"/>
    <lineage>
        <taxon>unclassified sequences</taxon>
        <taxon>metagenomes</taxon>
        <taxon>ecological metagenomes</taxon>
    </lineage>
</organism>
<evidence type="ECO:0000313" key="1">
    <source>
        <dbReference type="EMBL" id="GAG31644.1"/>
    </source>
</evidence>
<comment type="caution">
    <text evidence="1">The sequence shown here is derived from an EMBL/GenBank/DDBJ whole genome shotgun (WGS) entry which is preliminary data.</text>
</comment>
<dbReference type="InterPro" id="IPR029057">
    <property type="entry name" value="PRTase-like"/>
</dbReference>